<evidence type="ECO:0000313" key="2">
    <source>
        <dbReference type="Proteomes" id="UP000186922"/>
    </source>
</evidence>
<proteinExistence type="predicted"/>
<keyword evidence="2" id="KW-1185">Reference proteome</keyword>
<reference evidence="1 2" key="1">
    <citation type="journal article" date="2016" name="Nat. Commun.">
        <title>Extremotolerant tardigrade genome and improved radiotolerance of human cultured cells by tardigrade-unique protein.</title>
        <authorList>
            <person name="Hashimoto T."/>
            <person name="Horikawa D.D."/>
            <person name="Saito Y."/>
            <person name="Kuwahara H."/>
            <person name="Kozuka-Hata H."/>
            <person name="Shin-I T."/>
            <person name="Minakuchi Y."/>
            <person name="Ohishi K."/>
            <person name="Motoyama A."/>
            <person name="Aizu T."/>
            <person name="Enomoto A."/>
            <person name="Kondo K."/>
            <person name="Tanaka S."/>
            <person name="Hara Y."/>
            <person name="Koshikawa S."/>
            <person name="Sagara H."/>
            <person name="Miura T."/>
            <person name="Yokobori S."/>
            <person name="Miyagawa K."/>
            <person name="Suzuki Y."/>
            <person name="Kubo T."/>
            <person name="Oyama M."/>
            <person name="Kohara Y."/>
            <person name="Fujiyama A."/>
            <person name="Arakawa K."/>
            <person name="Katayama T."/>
            <person name="Toyoda A."/>
            <person name="Kunieda T."/>
        </authorList>
    </citation>
    <scope>NUCLEOTIDE SEQUENCE [LARGE SCALE GENOMIC DNA]</scope>
    <source>
        <strain evidence="1 2">YOKOZUNA-1</strain>
    </source>
</reference>
<dbReference type="AlphaFoldDB" id="A0A1D1VMA2"/>
<name>A0A1D1VMA2_RAMVA</name>
<evidence type="ECO:0000313" key="1">
    <source>
        <dbReference type="EMBL" id="GAU99618.1"/>
    </source>
</evidence>
<protein>
    <submittedName>
        <fullName evidence="1">Uncharacterized protein</fullName>
    </submittedName>
</protein>
<dbReference type="EMBL" id="BDGG01000005">
    <property type="protein sequence ID" value="GAU99618.1"/>
    <property type="molecule type" value="Genomic_DNA"/>
</dbReference>
<comment type="caution">
    <text evidence="1">The sequence shown here is derived from an EMBL/GenBank/DDBJ whole genome shotgun (WGS) entry which is preliminary data.</text>
</comment>
<sequence length="103" mass="11918">MEDEELQKEVDAGMRFRNMTKWYTPLAMRLAADDETFVAIAKRREKEAFCVPVSAVGQWCQPGASTESHCCSQCKWPCVDRTKLLFHCARRHYVPLLCSHPLR</sequence>
<gene>
    <name evidence="1" type="primary">RvY_10589-1</name>
    <name evidence="1" type="synonym">RvY_10589.1</name>
    <name evidence="1" type="ORF">RvY_10589</name>
</gene>
<accession>A0A1D1VMA2</accession>
<organism evidence="1 2">
    <name type="scientific">Ramazzottius varieornatus</name>
    <name type="common">Water bear</name>
    <name type="synonym">Tardigrade</name>
    <dbReference type="NCBI Taxonomy" id="947166"/>
    <lineage>
        <taxon>Eukaryota</taxon>
        <taxon>Metazoa</taxon>
        <taxon>Ecdysozoa</taxon>
        <taxon>Tardigrada</taxon>
        <taxon>Eutardigrada</taxon>
        <taxon>Parachela</taxon>
        <taxon>Hypsibioidea</taxon>
        <taxon>Ramazzottiidae</taxon>
        <taxon>Ramazzottius</taxon>
    </lineage>
</organism>
<dbReference type="Proteomes" id="UP000186922">
    <property type="component" value="Unassembled WGS sequence"/>
</dbReference>